<sequence length="136" mass="14842">MVVPRRRMGRWGPYAVLAAVIGAAGYVAAVDPNRPGHYPTCPFLIVTGYYCPGCGSLRMIHAIGHGHLAEAFGRNPLAFATLPFLAYLWVRWAWAVRTGGPVRSRILHPAVIIGFTVVMLVFWVVRNLPVGHALAP</sequence>
<evidence type="ECO:0000313" key="3">
    <source>
        <dbReference type="Proteomes" id="UP001501442"/>
    </source>
</evidence>
<dbReference type="Pfam" id="PF10825">
    <property type="entry name" value="DUF2752"/>
    <property type="match status" value="1"/>
</dbReference>
<evidence type="ECO:0000313" key="2">
    <source>
        <dbReference type="EMBL" id="GAA4624985.1"/>
    </source>
</evidence>
<feature type="transmembrane region" description="Helical" evidence="1">
    <location>
        <begin position="106"/>
        <end position="125"/>
    </location>
</feature>
<gene>
    <name evidence="2" type="ORF">GCM10023196_027370</name>
</gene>
<dbReference type="InterPro" id="IPR021215">
    <property type="entry name" value="DUF2752"/>
</dbReference>
<keyword evidence="3" id="KW-1185">Reference proteome</keyword>
<comment type="caution">
    <text evidence="2">The sequence shown here is derived from an EMBL/GenBank/DDBJ whole genome shotgun (WGS) entry which is preliminary data.</text>
</comment>
<keyword evidence="1" id="KW-1133">Transmembrane helix</keyword>
<feature type="transmembrane region" description="Helical" evidence="1">
    <location>
        <begin position="77"/>
        <end position="94"/>
    </location>
</feature>
<accession>A0ABP8U9E3</accession>
<evidence type="ECO:0000256" key="1">
    <source>
        <dbReference type="SAM" id="Phobius"/>
    </source>
</evidence>
<keyword evidence="1" id="KW-0812">Transmembrane</keyword>
<dbReference type="EMBL" id="BAABHK010000003">
    <property type="protein sequence ID" value="GAA4624985.1"/>
    <property type="molecule type" value="Genomic_DNA"/>
</dbReference>
<proteinExistence type="predicted"/>
<reference evidence="3" key="1">
    <citation type="journal article" date="2019" name="Int. J. Syst. Evol. Microbiol.">
        <title>The Global Catalogue of Microorganisms (GCM) 10K type strain sequencing project: providing services to taxonomists for standard genome sequencing and annotation.</title>
        <authorList>
            <consortium name="The Broad Institute Genomics Platform"/>
            <consortium name="The Broad Institute Genome Sequencing Center for Infectious Disease"/>
            <person name="Wu L."/>
            <person name="Ma J."/>
        </authorList>
    </citation>
    <scope>NUCLEOTIDE SEQUENCE [LARGE SCALE GENOMIC DNA]</scope>
    <source>
        <strain evidence="3">JCM 17939</strain>
    </source>
</reference>
<protein>
    <submittedName>
        <fullName evidence="2">DUF2752 domain-containing protein</fullName>
    </submittedName>
</protein>
<organism evidence="2 3">
    <name type="scientific">Actinoallomurus vinaceus</name>
    <dbReference type="NCBI Taxonomy" id="1080074"/>
    <lineage>
        <taxon>Bacteria</taxon>
        <taxon>Bacillati</taxon>
        <taxon>Actinomycetota</taxon>
        <taxon>Actinomycetes</taxon>
        <taxon>Streptosporangiales</taxon>
        <taxon>Thermomonosporaceae</taxon>
        <taxon>Actinoallomurus</taxon>
    </lineage>
</organism>
<name>A0ABP8U9E3_9ACTN</name>
<keyword evidence="1" id="KW-0472">Membrane</keyword>
<dbReference type="Proteomes" id="UP001501442">
    <property type="component" value="Unassembled WGS sequence"/>
</dbReference>
<feature type="transmembrane region" description="Helical" evidence="1">
    <location>
        <begin position="12"/>
        <end position="29"/>
    </location>
</feature>